<evidence type="ECO:0000313" key="3">
    <source>
        <dbReference type="Proteomes" id="UP000176581"/>
    </source>
</evidence>
<feature type="compositionally biased region" description="Basic and acidic residues" evidence="1">
    <location>
        <begin position="207"/>
        <end position="223"/>
    </location>
</feature>
<dbReference type="InterPro" id="IPR036465">
    <property type="entry name" value="vWFA_dom_sf"/>
</dbReference>
<dbReference type="Proteomes" id="UP000176581">
    <property type="component" value="Unassembled WGS sequence"/>
</dbReference>
<dbReference type="EMBL" id="MGJV01000023">
    <property type="protein sequence ID" value="OGN14671.1"/>
    <property type="molecule type" value="Genomic_DNA"/>
</dbReference>
<accession>A0A1F8FNV4</accession>
<feature type="compositionally biased region" description="Basic and acidic residues" evidence="1">
    <location>
        <begin position="169"/>
        <end position="181"/>
    </location>
</feature>
<name>A0A1F8FNV4_9BACT</name>
<sequence length="863" mass="97490">MAWFRKEPKLGEVKPTSKPLEVIAPESIKSKKEKPDRSTFEFKDSESAEEYLEWKGVVPPEFRRLVESSLKNTESSPSQTGLPLTDQFLNKFAEAIKAKDIPDTTNVDTKVANLLKPMTRVETKGGYLNVFEALANPDVSWNLKRKIYDTQVKTALEWLANRDLAELAKKAQEEQEQKPEQTGESAETGEQGQPGQGESSDIPPTNERVEPGGDTGERKEGEPARALFSVNPFYGGYYKQLRFNKLDPSNLEWQKPENEFKEPGAENLDVLGTRVIFGKVRGRAPLSIPLPYDWTVDPDSLTTDAPEGSAEILRNQDGLWYLKIDADGVFKYQLRASRKQRLSEEAEPSQAEIVGNLPPELKSQLDELKKKRFPKLKLKREAVKLIRNHLKYVTSDELNQYYKQSPQDVFQRIWQRKEANCFWANTLAARALAEIDNNWGYISGYSIREKDDNGNAILHSGNGHAWLEVWDEASQRAIRLDATPAGDPNVDQKQQEKELDGNPPAGGGEGDYGENKELASDSDVQKQIKDLKKKESGGSKKKEKSGFDLMEQQFSELAECTPEQAKEFLKALERVRKIEDENGIPISDLMKDEWRKIIEERKIESLDYRGPVRMDEGSRLEDPVSARIDIRSRELNPTGFERDEIVEKTENDFGGLDIYFSFDLSGSMSQPDGASGRIKADVQRDVGLLFADSLMQLSYMTRQHGEQSDLLPIKIMVTLASDTGDVKLHLTDKWGPKEQWAFYSALTQLARGGTPTHKTLEKIEIDFDQELVDLRKKNIPQAKLPIQYTAEISDGAPDDFSETEALHQKLKAKGMSIRSYTIGGQSASADAAEPLETFSQLPKILAKDIIEQFRKLRPRKIKS</sequence>
<feature type="region of interest" description="Disordered" evidence="1">
    <location>
        <begin position="482"/>
        <end position="546"/>
    </location>
</feature>
<reference evidence="2 3" key="1">
    <citation type="journal article" date="2016" name="Nat. Commun.">
        <title>Thousands of microbial genomes shed light on interconnected biogeochemical processes in an aquifer system.</title>
        <authorList>
            <person name="Anantharaman K."/>
            <person name="Brown C.T."/>
            <person name="Hug L.A."/>
            <person name="Sharon I."/>
            <person name="Castelle C.J."/>
            <person name="Probst A.J."/>
            <person name="Thomas B.C."/>
            <person name="Singh A."/>
            <person name="Wilkins M.J."/>
            <person name="Karaoz U."/>
            <person name="Brodie E.L."/>
            <person name="Williams K.H."/>
            <person name="Hubbard S.S."/>
            <person name="Banfield J.F."/>
        </authorList>
    </citation>
    <scope>NUCLEOTIDE SEQUENCE [LARGE SCALE GENOMIC DNA]</scope>
</reference>
<feature type="region of interest" description="Disordered" evidence="1">
    <location>
        <begin position="1"/>
        <end position="42"/>
    </location>
</feature>
<feature type="region of interest" description="Disordered" evidence="1">
    <location>
        <begin position="169"/>
        <end position="224"/>
    </location>
</feature>
<feature type="compositionally biased region" description="Basic and acidic residues" evidence="1">
    <location>
        <begin position="28"/>
        <end position="42"/>
    </location>
</feature>
<evidence type="ECO:0000256" key="1">
    <source>
        <dbReference type="SAM" id="MobiDB-lite"/>
    </source>
</evidence>
<gene>
    <name evidence="2" type="ORF">A3J47_01095</name>
</gene>
<evidence type="ECO:0000313" key="2">
    <source>
        <dbReference type="EMBL" id="OGN14671.1"/>
    </source>
</evidence>
<dbReference type="SUPFAM" id="SSF53300">
    <property type="entry name" value="vWA-like"/>
    <property type="match status" value="1"/>
</dbReference>
<protein>
    <recommendedName>
        <fullName evidence="4">Transglutaminase-like domain-containing protein</fullName>
    </recommendedName>
</protein>
<organism evidence="2 3">
    <name type="scientific">Candidatus Yanofskybacteria bacterium RIFCSPHIGHO2_02_FULL_43_22</name>
    <dbReference type="NCBI Taxonomy" id="1802681"/>
    <lineage>
        <taxon>Bacteria</taxon>
        <taxon>Candidatus Yanofskyibacteriota</taxon>
    </lineage>
</organism>
<feature type="compositionally biased region" description="Basic and acidic residues" evidence="1">
    <location>
        <begin position="513"/>
        <end position="546"/>
    </location>
</feature>
<feature type="compositionally biased region" description="Low complexity" evidence="1">
    <location>
        <begin position="188"/>
        <end position="198"/>
    </location>
</feature>
<feature type="compositionally biased region" description="Basic and acidic residues" evidence="1">
    <location>
        <begin position="1"/>
        <end position="12"/>
    </location>
</feature>
<evidence type="ECO:0008006" key="4">
    <source>
        <dbReference type="Google" id="ProtNLM"/>
    </source>
</evidence>
<dbReference type="Gene3D" id="3.40.50.410">
    <property type="entry name" value="von Willebrand factor, type A domain"/>
    <property type="match status" value="1"/>
</dbReference>
<comment type="caution">
    <text evidence="2">The sequence shown here is derived from an EMBL/GenBank/DDBJ whole genome shotgun (WGS) entry which is preliminary data.</text>
</comment>
<proteinExistence type="predicted"/>
<dbReference type="AlphaFoldDB" id="A0A1F8FNV4"/>